<dbReference type="Proteomes" id="UP000183015">
    <property type="component" value="Unassembled WGS sequence"/>
</dbReference>
<organism evidence="2 3">
    <name type="scientific">Streptacidiphilus jiangxiensis</name>
    <dbReference type="NCBI Taxonomy" id="235985"/>
    <lineage>
        <taxon>Bacteria</taxon>
        <taxon>Bacillati</taxon>
        <taxon>Actinomycetota</taxon>
        <taxon>Actinomycetes</taxon>
        <taxon>Kitasatosporales</taxon>
        <taxon>Streptomycetaceae</taxon>
        <taxon>Streptacidiphilus</taxon>
    </lineage>
</organism>
<dbReference type="EMBL" id="FOAZ01000005">
    <property type="protein sequence ID" value="SEL08051.1"/>
    <property type="molecule type" value="Genomic_DNA"/>
</dbReference>
<keyword evidence="3" id="KW-1185">Reference proteome</keyword>
<dbReference type="OrthoDB" id="4307703at2"/>
<evidence type="ECO:0000313" key="2">
    <source>
        <dbReference type="EMBL" id="SEL08051.1"/>
    </source>
</evidence>
<name>A0A1H7MA99_STRJI</name>
<reference evidence="3" key="1">
    <citation type="submission" date="2016-10" db="EMBL/GenBank/DDBJ databases">
        <authorList>
            <person name="Varghese N."/>
        </authorList>
    </citation>
    <scope>NUCLEOTIDE SEQUENCE [LARGE SCALE GENOMIC DNA]</scope>
    <source>
        <strain evidence="3">DSM 45096 / BCRC 16803 / CGMCC 4.1857 / CIP 109030 / JCM 12277 / KCTC 19219 / NBRC 100920 / 33214</strain>
    </source>
</reference>
<dbReference type="eggNOG" id="ENOG5033SC7">
    <property type="taxonomic scope" value="Bacteria"/>
</dbReference>
<proteinExistence type="predicted"/>
<evidence type="ECO:0000256" key="1">
    <source>
        <dbReference type="SAM" id="MobiDB-lite"/>
    </source>
</evidence>
<accession>A0A1H7MA99</accession>
<feature type="region of interest" description="Disordered" evidence="1">
    <location>
        <begin position="184"/>
        <end position="223"/>
    </location>
</feature>
<feature type="compositionally biased region" description="Low complexity" evidence="1">
    <location>
        <begin position="184"/>
        <end position="197"/>
    </location>
</feature>
<gene>
    <name evidence="2" type="ORF">SAMN05414137_105264</name>
</gene>
<evidence type="ECO:0000313" key="3">
    <source>
        <dbReference type="Proteomes" id="UP000183015"/>
    </source>
</evidence>
<dbReference type="AlphaFoldDB" id="A0A1H7MA99"/>
<protein>
    <submittedName>
        <fullName evidence="2">Uncharacterized protein</fullName>
    </submittedName>
</protein>
<dbReference type="RefSeq" id="WP_143094300.1">
    <property type="nucleotide sequence ID" value="NZ_BBPN01000023.1"/>
</dbReference>
<sequence length="223" mass="24164">MDANVVALFVAVVGMLGTLTSPVIGQRLAARSRVEERESQRHDALEAREQAWSEALLREKKGAYITFNSAARRYRAQLMTYLHAVHEKTLDETDRAELAETRGVYLSALAEVQIMAPDEVAVSVEAVMSHLSSAYDAIKALERGKPKPGSSFEEIRDGLMAVWDLWHTMRRIIRVDLGLEPAGPAAPPATTASLEPAVVLEPTALPGPATPSVTPAGERSPNA</sequence>